<comment type="caution">
    <text evidence="1">The sequence shown here is derived from an EMBL/GenBank/DDBJ whole genome shotgun (WGS) entry which is preliminary data.</text>
</comment>
<accession>A0A7J8LIS4</accession>
<proteinExistence type="predicted"/>
<dbReference type="Proteomes" id="UP000593572">
    <property type="component" value="Unassembled WGS sequence"/>
</dbReference>
<dbReference type="AlphaFoldDB" id="A0A7J8LIS4"/>
<dbReference type="EMBL" id="JABEZX010000003">
    <property type="protein sequence ID" value="MBA0552348.1"/>
    <property type="molecule type" value="Genomic_DNA"/>
</dbReference>
<reference evidence="1 2" key="1">
    <citation type="journal article" date="2019" name="Genome Biol. Evol.">
        <title>Insights into the evolution of the New World diploid cottons (Gossypium, subgenus Houzingenia) based on genome sequencing.</title>
        <authorList>
            <person name="Grover C.E."/>
            <person name="Arick M.A. 2nd"/>
            <person name="Thrash A."/>
            <person name="Conover J.L."/>
            <person name="Sanders W.S."/>
            <person name="Peterson D.G."/>
            <person name="Frelichowski J.E."/>
            <person name="Scheffler J.A."/>
            <person name="Scheffler B.E."/>
            <person name="Wendel J.F."/>
        </authorList>
    </citation>
    <scope>NUCLEOTIDE SEQUENCE [LARGE SCALE GENOMIC DNA]</scope>
    <source>
        <strain evidence="1">157</strain>
        <tissue evidence="1">Leaf</tissue>
    </source>
</reference>
<gene>
    <name evidence="1" type="ORF">Golob_023169</name>
</gene>
<sequence>PSVPSVVLDFNANLKFSNDDKVYVKGKEKKQICVGTWIYKFMVRCVIRNETGVFFPHLVTDLCRAAKVPMKPLEPFHRPTTHVIGNSIYKKFKALQQEQHDK</sequence>
<keyword evidence="2" id="KW-1185">Reference proteome</keyword>
<evidence type="ECO:0000313" key="2">
    <source>
        <dbReference type="Proteomes" id="UP000593572"/>
    </source>
</evidence>
<organism evidence="1 2">
    <name type="scientific">Gossypium lobatum</name>
    <dbReference type="NCBI Taxonomy" id="34289"/>
    <lineage>
        <taxon>Eukaryota</taxon>
        <taxon>Viridiplantae</taxon>
        <taxon>Streptophyta</taxon>
        <taxon>Embryophyta</taxon>
        <taxon>Tracheophyta</taxon>
        <taxon>Spermatophyta</taxon>
        <taxon>Magnoliopsida</taxon>
        <taxon>eudicotyledons</taxon>
        <taxon>Gunneridae</taxon>
        <taxon>Pentapetalae</taxon>
        <taxon>rosids</taxon>
        <taxon>malvids</taxon>
        <taxon>Malvales</taxon>
        <taxon>Malvaceae</taxon>
        <taxon>Malvoideae</taxon>
        <taxon>Gossypium</taxon>
    </lineage>
</organism>
<name>A0A7J8LIS4_9ROSI</name>
<evidence type="ECO:0000313" key="1">
    <source>
        <dbReference type="EMBL" id="MBA0552348.1"/>
    </source>
</evidence>
<feature type="non-terminal residue" evidence="1">
    <location>
        <position position="102"/>
    </location>
</feature>
<protein>
    <submittedName>
        <fullName evidence="1">Uncharacterized protein</fullName>
    </submittedName>
</protein>